<organism evidence="1 3">
    <name type="scientific">Microbacterium paraoxydans</name>
    <dbReference type="NCBI Taxonomy" id="199592"/>
    <lineage>
        <taxon>Bacteria</taxon>
        <taxon>Bacillati</taxon>
        <taxon>Actinomycetota</taxon>
        <taxon>Actinomycetes</taxon>
        <taxon>Micrococcales</taxon>
        <taxon>Microbacteriaceae</taxon>
        <taxon>Microbacterium</taxon>
    </lineage>
</organism>
<dbReference type="AlphaFoldDB" id="A0A1H1L8V3"/>
<protein>
    <submittedName>
        <fullName evidence="1">Uncharacterized protein</fullName>
    </submittedName>
</protein>
<dbReference type="Proteomes" id="UP000182126">
    <property type="component" value="Chromosome I"/>
</dbReference>
<sequence>MIESFFFPHKVLIRDMIDRGGEGSSPGPARLSIAETIDERTLVKNRDNLEVVSNSRVTVPLDANVAPGALVTVWPGTSAAREAEVIRVGRDENARPLPSHLILWLT</sequence>
<evidence type="ECO:0000313" key="3">
    <source>
        <dbReference type="Proteomes" id="UP000182126"/>
    </source>
</evidence>
<reference evidence="1 3" key="1">
    <citation type="submission" date="2016-10" db="EMBL/GenBank/DDBJ databases">
        <authorList>
            <person name="de Groot N.N."/>
        </authorList>
    </citation>
    <scope>NUCLEOTIDE SEQUENCE [LARGE SCALE GENOMIC DNA]</scope>
    <source>
        <strain evidence="1 3">DSM 15019</strain>
    </source>
</reference>
<dbReference type="EMBL" id="LT629770">
    <property type="protein sequence ID" value="SDR70485.1"/>
    <property type="molecule type" value="Genomic_DNA"/>
</dbReference>
<name>A0A1H1L8V3_9MICO</name>
<proteinExistence type="predicted"/>
<evidence type="ECO:0000313" key="2">
    <source>
        <dbReference type="EMBL" id="SDR72416.1"/>
    </source>
</evidence>
<accession>A0A1H1L8V3</accession>
<evidence type="ECO:0000313" key="1">
    <source>
        <dbReference type="EMBL" id="SDR70485.1"/>
    </source>
</evidence>
<dbReference type="EMBL" id="LT629770">
    <property type="protein sequence ID" value="SDR72416.1"/>
    <property type="molecule type" value="Genomic_DNA"/>
</dbReference>
<dbReference type="GeneID" id="36300524"/>
<dbReference type="RefSeq" id="WP_060921016.1">
    <property type="nucleotide sequence ID" value="NZ_LT629770.1"/>
</dbReference>
<gene>
    <name evidence="1" type="ORF">SAMN04489809_0010</name>
    <name evidence="2" type="ORF">SAMN04489809_0086</name>
</gene>